<protein>
    <recommendedName>
        <fullName evidence="2">Integrase catalytic domain-containing protein</fullName>
    </recommendedName>
</protein>
<dbReference type="FunFam" id="3.10.20.370:FF:000001">
    <property type="entry name" value="Retrovirus-related Pol polyprotein from transposon 17.6-like protein"/>
    <property type="match status" value="1"/>
</dbReference>
<dbReference type="Pfam" id="PF17919">
    <property type="entry name" value="RT_RNaseH_2"/>
    <property type="match status" value="1"/>
</dbReference>
<dbReference type="Gene3D" id="3.30.70.270">
    <property type="match status" value="1"/>
</dbReference>
<dbReference type="Gene3D" id="3.10.20.370">
    <property type="match status" value="1"/>
</dbReference>
<sequence length="441" mass="51571">MDDFSVFGSSFDNCLRNLEIVLIKCEESNLVLNWEKFHFMVKEGIVLGHKISRACIEVDRAKEKLISAPIVTTPNQELPFELMCNASDYAIGAILGQRVDSVFHTIYYASRTLNDAQLNYTTKEKEMLAIVFACDKFRPYLIGNKDKKGTENLDADHQSRLELEESQNAKKVQINEEFPDEQLFSLRESLLVTWFADYVNFLAANVTPTEMSRQQLKMFFLEWNQNDCKELFDMWGINFMGPFPSAFNNLYILLDVDYVSKWVEAVATHANDGKTVLSFLQKYIFTRFRTPRAITSDEGSHFCNKQFEALLTRYGVHHRTTLPYHPQSNGQVEISNWEIKLILEKTAQQSRKDWSRKIDDAWWAYRTAFKTPTGMSPYRLVYEKACHLSMELEHKASWVMKTLNMDLTVAREKRLLQLDELEEFRNEAYENTMIYKERTKK</sequence>
<dbReference type="InterPro" id="IPR043128">
    <property type="entry name" value="Rev_trsase/Diguanyl_cyclase"/>
</dbReference>
<dbReference type="InterPro" id="IPR041577">
    <property type="entry name" value="RT_RNaseH_2"/>
</dbReference>
<dbReference type="Gene3D" id="3.30.420.10">
    <property type="entry name" value="Ribonuclease H-like superfamily/Ribonuclease H"/>
    <property type="match status" value="1"/>
</dbReference>
<dbReference type="Gramene" id="evm.model.04.683">
    <property type="protein sequence ID" value="cds.evm.model.04.683"/>
    <property type="gene ID" value="evm.TU.04.683"/>
</dbReference>
<dbReference type="GO" id="GO:0003824">
    <property type="term" value="F:catalytic activity"/>
    <property type="evidence" value="ECO:0007669"/>
    <property type="project" value="UniProtKB-KW"/>
</dbReference>
<dbReference type="SUPFAM" id="SSF56672">
    <property type="entry name" value="DNA/RNA polymerases"/>
    <property type="match status" value="1"/>
</dbReference>
<dbReference type="InterPro" id="IPR001584">
    <property type="entry name" value="Integrase_cat-core"/>
</dbReference>
<dbReference type="InterPro" id="IPR036397">
    <property type="entry name" value="RNaseH_sf"/>
</dbReference>
<reference evidence="3" key="2">
    <citation type="submission" date="2021-03" db="UniProtKB">
        <authorList>
            <consortium name="EnsemblPlants"/>
        </authorList>
    </citation>
    <scope>IDENTIFICATION</scope>
</reference>
<dbReference type="SUPFAM" id="SSF53098">
    <property type="entry name" value="Ribonuclease H-like"/>
    <property type="match status" value="1"/>
</dbReference>
<dbReference type="InterPro" id="IPR043502">
    <property type="entry name" value="DNA/RNA_pol_sf"/>
</dbReference>
<evidence type="ECO:0000256" key="1">
    <source>
        <dbReference type="ARBA" id="ARBA00023268"/>
    </source>
</evidence>
<dbReference type="InterPro" id="IPR050951">
    <property type="entry name" value="Retrovirus_Pol_polyprotein"/>
</dbReference>
<keyword evidence="4" id="KW-1185">Reference proteome</keyword>
<dbReference type="OMA" id="NEAYYLW"/>
<proteinExistence type="predicted"/>
<organism evidence="3 4">
    <name type="scientific">Cannabis sativa</name>
    <name type="common">Hemp</name>
    <name type="synonym">Marijuana</name>
    <dbReference type="NCBI Taxonomy" id="3483"/>
    <lineage>
        <taxon>Eukaryota</taxon>
        <taxon>Viridiplantae</taxon>
        <taxon>Streptophyta</taxon>
        <taxon>Embryophyta</taxon>
        <taxon>Tracheophyta</taxon>
        <taxon>Spermatophyta</taxon>
        <taxon>Magnoliopsida</taxon>
        <taxon>eudicotyledons</taxon>
        <taxon>Gunneridae</taxon>
        <taxon>Pentapetalae</taxon>
        <taxon>rosids</taxon>
        <taxon>fabids</taxon>
        <taxon>Rosales</taxon>
        <taxon>Cannabaceae</taxon>
        <taxon>Cannabis</taxon>
    </lineage>
</organism>
<evidence type="ECO:0000259" key="2">
    <source>
        <dbReference type="PROSITE" id="PS50994"/>
    </source>
</evidence>
<dbReference type="CDD" id="cd09274">
    <property type="entry name" value="RNase_HI_RT_Ty3"/>
    <property type="match status" value="1"/>
</dbReference>
<dbReference type="PROSITE" id="PS50994">
    <property type="entry name" value="INTEGRASE"/>
    <property type="match status" value="1"/>
</dbReference>
<dbReference type="Proteomes" id="UP000596661">
    <property type="component" value="Chromosome 4"/>
</dbReference>
<dbReference type="EMBL" id="UZAU01000366">
    <property type="status" value="NOT_ANNOTATED_CDS"/>
    <property type="molecule type" value="Genomic_DNA"/>
</dbReference>
<dbReference type="GO" id="GO:0015074">
    <property type="term" value="P:DNA integration"/>
    <property type="evidence" value="ECO:0007669"/>
    <property type="project" value="InterPro"/>
</dbReference>
<keyword evidence="1" id="KW-0511">Multifunctional enzyme</keyword>
<accession>A0A803PID4</accession>
<feature type="domain" description="Integrase catalytic" evidence="2">
    <location>
        <begin position="226"/>
        <end position="385"/>
    </location>
</feature>
<dbReference type="GO" id="GO:0003676">
    <property type="term" value="F:nucleic acid binding"/>
    <property type="evidence" value="ECO:0007669"/>
    <property type="project" value="InterPro"/>
</dbReference>
<dbReference type="PANTHER" id="PTHR37984:SF5">
    <property type="entry name" value="PROTEIN NYNRIN-LIKE"/>
    <property type="match status" value="1"/>
</dbReference>
<name>A0A803PID4_CANSA</name>
<dbReference type="Pfam" id="PF00665">
    <property type="entry name" value="rve"/>
    <property type="match status" value="1"/>
</dbReference>
<dbReference type="InterPro" id="IPR012337">
    <property type="entry name" value="RNaseH-like_sf"/>
</dbReference>
<reference evidence="3" key="1">
    <citation type="submission" date="2018-11" db="EMBL/GenBank/DDBJ databases">
        <authorList>
            <person name="Grassa J C."/>
        </authorList>
    </citation>
    <scope>NUCLEOTIDE SEQUENCE [LARGE SCALE GENOMIC DNA]</scope>
</reference>
<dbReference type="EnsemblPlants" id="evm.model.04.683">
    <property type="protein sequence ID" value="cds.evm.model.04.683"/>
    <property type="gene ID" value="evm.TU.04.683"/>
</dbReference>
<evidence type="ECO:0000313" key="4">
    <source>
        <dbReference type="Proteomes" id="UP000596661"/>
    </source>
</evidence>
<dbReference type="PANTHER" id="PTHR37984">
    <property type="entry name" value="PROTEIN CBG26694"/>
    <property type="match status" value="1"/>
</dbReference>
<evidence type="ECO:0000313" key="3">
    <source>
        <dbReference type="EnsemblPlants" id="cds.evm.model.04.683"/>
    </source>
</evidence>
<dbReference type="AlphaFoldDB" id="A0A803PID4"/>